<proteinExistence type="predicted"/>
<dbReference type="RefSeq" id="WP_074692166.1">
    <property type="nucleotide sequence ID" value="NZ_FNOJ01000004.1"/>
</dbReference>
<sequence>MNLQPTLANTLNQLLGQTIEIAIGNNLIEAVVSFAGNEILAVVELGTGGYGYGTNNLTTYVARSAVDFIRIL</sequence>
<reference evidence="2" key="1">
    <citation type="submission" date="2016-10" db="EMBL/GenBank/DDBJ databases">
        <authorList>
            <person name="Varghese N."/>
        </authorList>
    </citation>
    <scope>NUCLEOTIDE SEQUENCE [LARGE SCALE GENOMIC DNA]</scope>
    <source>
        <strain evidence="2">DSM 12489</strain>
    </source>
</reference>
<protein>
    <submittedName>
        <fullName evidence="1">Uncharacterized protein</fullName>
    </submittedName>
</protein>
<dbReference type="Proteomes" id="UP000182589">
    <property type="component" value="Unassembled WGS sequence"/>
</dbReference>
<evidence type="ECO:0000313" key="2">
    <source>
        <dbReference type="Proteomes" id="UP000182589"/>
    </source>
</evidence>
<dbReference type="AlphaFoldDB" id="A0A1H2SCT4"/>
<evidence type="ECO:0000313" key="1">
    <source>
        <dbReference type="EMBL" id="SDW29392.1"/>
    </source>
</evidence>
<accession>A0A1H2SCT4</accession>
<gene>
    <name evidence="1" type="ORF">SAMN04489725_1046</name>
</gene>
<dbReference type="EMBL" id="FNOJ01000004">
    <property type="protein sequence ID" value="SDW29392.1"/>
    <property type="molecule type" value="Genomic_DNA"/>
</dbReference>
<dbReference type="STRING" id="89784.SAMN04489725_1046"/>
<keyword evidence="2" id="KW-1185">Reference proteome</keyword>
<name>A0A1H2SCT4_9BACL</name>
<organism evidence="1 2">
    <name type="scientific">Alicyclobacillus hesperidum</name>
    <dbReference type="NCBI Taxonomy" id="89784"/>
    <lineage>
        <taxon>Bacteria</taxon>
        <taxon>Bacillati</taxon>
        <taxon>Bacillota</taxon>
        <taxon>Bacilli</taxon>
        <taxon>Bacillales</taxon>
        <taxon>Alicyclobacillaceae</taxon>
        <taxon>Alicyclobacillus</taxon>
    </lineage>
</organism>